<dbReference type="AlphaFoldDB" id="A0A839AG76"/>
<feature type="coiled-coil region" evidence="1">
    <location>
        <begin position="16"/>
        <end position="50"/>
    </location>
</feature>
<keyword evidence="3" id="KW-1185">Reference proteome</keyword>
<proteinExistence type="predicted"/>
<dbReference type="RefSeq" id="WP_182167167.1">
    <property type="nucleotide sequence ID" value="NZ_JACFXV010000063.1"/>
</dbReference>
<keyword evidence="1" id="KW-0175">Coiled coil</keyword>
<protein>
    <submittedName>
        <fullName evidence="2">Chorismate mutase</fullName>
    </submittedName>
</protein>
<comment type="caution">
    <text evidence="2">The sequence shown here is derived from an EMBL/GenBank/DDBJ whole genome shotgun (WGS) entry which is preliminary data.</text>
</comment>
<dbReference type="Proteomes" id="UP000541109">
    <property type="component" value="Unassembled WGS sequence"/>
</dbReference>
<reference evidence="2 3" key="1">
    <citation type="submission" date="2020-07" db="EMBL/GenBank/DDBJ databases">
        <title>Stappia sp., F7233, whole genome shotgun sequencing project.</title>
        <authorList>
            <person name="Jiang S."/>
            <person name="Liu Z.W."/>
            <person name="Du Z.J."/>
        </authorList>
    </citation>
    <scope>NUCLEOTIDE SEQUENCE [LARGE SCALE GENOMIC DNA]</scope>
    <source>
        <strain evidence="2 3">F7233</strain>
    </source>
</reference>
<sequence length="281" mass="30030">MSNSKAENIRGIEGVRDDLAARLLELDGRLQELASERARLAARLAEEEGEAAAMICEASETLRHLVERHDGSLPVFALEHVWRELAGAAVSDANIVIHCEECEETASLRDAIRYHFGFSLSVEEAGDAPDVVRNVSESAGDIGVIQLKERSDLPFWRSLGGAAPVIVARLPFLVSEERPADLPALVIAKPGQAVSGDMRAYDARWRGALPGPLMAGGIEVLAFHRTAEGVDALIGAPSDLAEDDVRMICAQAGAEPDTLRPVGIYASPIDVEDTGDGGFDD</sequence>
<evidence type="ECO:0000313" key="3">
    <source>
        <dbReference type="Proteomes" id="UP000541109"/>
    </source>
</evidence>
<name>A0A839AG76_9HYPH</name>
<evidence type="ECO:0000313" key="2">
    <source>
        <dbReference type="EMBL" id="MBA5778671.1"/>
    </source>
</evidence>
<gene>
    <name evidence="2" type="ORF">H2509_16190</name>
</gene>
<evidence type="ECO:0000256" key="1">
    <source>
        <dbReference type="SAM" id="Coils"/>
    </source>
</evidence>
<organism evidence="2 3">
    <name type="scientific">Stappia albiluteola</name>
    <dbReference type="NCBI Taxonomy" id="2758565"/>
    <lineage>
        <taxon>Bacteria</taxon>
        <taxon>Pseudomonadati</taxon>
        <taxon>Pseudomonadota</taxon>
        <taxon>Alphaproteobacteria</taxon>
        <taxon>Hyphomicrobiales</taxon>
        <taxon>Stappiaceae</taxon>
        <taxon>Stappia</taxon>
    </lineage>
</organism>
<accession>A0A839AG76</accession>
<dbReference type="EMBL" id="JACFXV010000063">
    <property type="protein sequence ID" value="MBA5778671.1"/>
    <property type="molecule type" value="Genomic_DNA"/>
</dbReference>